<sequence length="499" mass="56586">MAGYQHTDTEPSYIESREGLPPCRNWRADLQSNWNAAQSDSGSTPEVTLPMPDLPFDILGEVFGHIVPGSDDPYPLIHTASVCSSWRSASFDHPQLWGRIHLYPRHGRVHQQEQLLDLFLERSHDCGLSITLNYSPFLQRVSGTILARLWSQVGRWTELFITCLHPNDVRELLSPFPSGVSLSRLNTLTGVSLNMLNFQFGDALHRDSFPMDILLTAPRLHTLHAEIFEPYLSNTQKQWELPDRHILLSIRDLVVVPGKQERSLAASMQPGVGLLPFPHAQCAVIFPRHGYQTLIIEQTSNLISLTLCVSGYSSHNAITDAVRGLTLPLLRHLFIVYIGIRGHYIVEPGPLAPFIRRSSTFLETFVLNKVPMATKDVLDLLGPLLNLRDLTIREIDPLPSVTRTHFPITRELFNRLLQDHFLPNLRGIDLDWRSSVNASMYETLLTQVVRCRGLQKVRHYSRIGRIGGSRYAFENDLIPYFETEPMDLEPDESDPDAND</sequence>
<gene>
    <name evidence="2" type="ORF">ARMOST_15264</name>
</gene>
<feature type="domain" description="F-box" evidence="1">
    <location>
        <begin position="52"/>
        <end position="102"/>
    </location>
</feature>
<keyword evidence="3" id="KW-1185">Reference proteome</keyword>
<reference evidence="3" key="1">
    <citation type="journal article" date="2017" name="Nat. Ecol. Evol.">
        <title>Genome expansion and lineage-specific genetic innovations in the forest pathogenic fungi Armillaria.</title>
        <authorList>
            <person name="Sipos G."/>
            <person name="Prasanna A.N."/>
            <person name="Walter M.C."/>
            <person name="O'Connor E."/>
            <person name="Balint B."/>
            <person name="Krizsan K."/>
            <person name="Kiss B."/>
            <person name="Hess J."/>
            <person name="Varga T."/>
            <person name="Slot J."/>
            <person name="Riley R."/>
            <person name="Boka B."/>
            <person name="Rigling D."/>
            <person name="Barry K."/>
            <person name="Lee J."/>
            <person name="Mihaltcheva S."/>
            <person name="LaButti K."/>
            <person name="Lipzen A."/>
            <person name="Waldron R."/>
            <person name="Moloney N.M."/>
            <person name="Sperisen C."/>
            <person name="Kredics L."/>
            <person name="Vagvoelgyi C."/>
            <person name="Patrignani A."/>
            <person name="Fitzpatrick D."/>
            <person name="Nagy I."/>
            <person name="Doyle S."/>
            <person name="Anderson J.B."/>
            <person name="Grigoriev I.V."/>
            <person name="Gueldener U."/>
            <person name="Muensterkoetter M."/>
            <person name="Nagy L.G."/>
        </authorList>
    </citation>
    <scope>NUCLEOTIDE SEQUENCE [LARGE SCALE GENOMIC DNA]</scope>
    <source>
        <strain evidence="3">C18/9</strain>
    </source>
</reference>
<dbReference type="OrthoDB" id="3006499at2759"/>
<dbReference type="AlphaFoldDB" id="A0A284RSV8"/>
<dbReference type="EMBL" id="FUEG01000015">
    <property type="protein sequence ID" value="SJL11853.1"/>
    <property type="molecule type" value="Genomic_DNA"/>
</dbReference>
<dbReference type="InterPro" id="IPR036047">
    <property type="entry name" value="F-box-like_dom_sf"/>
</dbReference>
<evidence type="ECO:0000313" key="2">
    <source>
        <dbReference type="EMBL" id="SJL11853.1"/>
    </source>
</evidence>
<name>A0A284RSV8_ARMOS</name>
<evidence type="ECO:0000313" key="3">
    <source>
        <dbReference type="Proteomes" id="UP000219338"/>
    </source>
</evidence>
<dbReference type="Gene3D" id="1.20.1280.50">
    <property type="match status" value="1"/>
</dbReference>
<organism evidence="2 3">
    <name type="scientific">Armillaria ostoyae</name>
    <name type="common">Armillaria root rot fungus</name>
    <dbReference type="NCBI Taxonomy" id="47428"/>
    <lineage>
        <taxon>Eukaryota</taxon>
        <taxon>Fungi</taxon>
        <taxon>Dikarya</taxon>
        <taxon>Basidiomycota</taxon>
        <taxon>Agaricomycotina</taxon>
        <taxon>Agaricomycetes</taxon>
        <taxon>Agaricomycetidae</taxon>
        <taxon>Agaricales</taxon>
        <taxon>Marasmiineae</taxon>
        <taxon>Physalacriaceae</taxon>
        <taxon>Armillaria</taxon>
    </lineage>
</organism>
<dbReference type="Proteomes" id="UP000219338">
    <property type="component" value="Unassembled WGS sequence"/>
</dbReference>
<evidence type="ECO:0000259" key="1">
    <source>
        <dbReference type="Pfam" id="PF12937"/>
    </source>
</evidence>
<dbReference type="SUPFAM" id="SSF81383">
    <property type="entry name" value="F-box domain"/>
    <property type="match status" value="1"/>
</dbReference>
<accession>A0A284RSV8</accession>
<proteinExistence type="predicted"/>
<dbReference type="Pfam" id="PF12937">
    <property type="entry name" value="F-box-like"/>
    <property type="match status" value="1"/>
</dbReference>
<protein>
    <recommendedName>
        <fullName evidence="1">F-box domain-containing protein</fullName>
    </recommendedName>
</protein>
<dbReference type="InterPro" id="IPR001810">
    <property type="entry name" value="F-box_dom"/>
</dbReference>